<proteinExistence type="predicted"/>
<protein>
    <submittedName>
        <fullName evidence="8">Flagellar basal body-associated protein FliL</fullName>
    </submittedName>
</protein>
<keyword evidence="3" id="KW-0418">Kinase</keyword>
<organism evidence="8 9">
    <name type="scientific">Paenibacillus phyllosphaerae</name>
    <dbReference type="NCBI Taxonomy" id="274593"/>
    <lineage>
        <taxon>Bacteria</taxon>
        <taxon>Bacillati</taxon>
        <taxon>Bacillota</taxon>
        <taxon>Bacilli</taxon>
        <taxon>Bacillales</taxon>
        <taxon>Paenibacillaceae</taxon>
        <taxon>Paenibacillus</taxon>
    </lineage>
</organism>
<dbReference type="AlphaFoldDB" id="A0A7W5B379"/>
<evidence type="ECO:0000256" key="2">
    <source>
        <dbReference type="ARBA" id="ARBA00022741"/>
    </source>
</evidence>
<evidence type="ECO:0000256" key="1">
    <source>
        <dbReference type="ARBA" id="ARBA00022679"/>
    </source>
</evidence>
<keyword evidence="6" id="KW-0812">Transmembrane</keyword>
<evidence type="ECO:0000313" key="9">
    <source>
        <dbReference type="Proteomes" id="UP000570361"/>
    </source>
</evidence>
<keyword evidence="1" id="KW-0808">Transferase</keyword>
<dbReference type="Gene3D" id="3.30.565.10">
    <property type="entry name" value="Histidine kinase-like ATPase, C-terminal domain"/>
    <property type="match status" value="1"/>
</dbReference>
<keyword evidence="6" id="KW-1133">Transmembrane helix</keyword>
<keyword evidence="6" id="KW-0472">Membrane</keyword>
<dbReference type="GO" id="GO:0005524">
    <property type="term" value="F:ATP binding"/>
    <property type="evidence" value="ECO:0007669"/>
    <property type="project" value="UniProtKB-KW"/>
</dbReference>
<evidence type="ECO:0000256" key="5">
    <source>
        <dbReference type="ARBA" id="ARBA00023012"/>
    </source>
</evidence>
<keyword evidence="9" id="KW-1185">Reference proteome</keyword>
<dbReference type="PANTHER" id="PTHR40448">
    <property type="entry name" value="TWO-COMPONENT SENSOR HISTIDINE KINASE"/>
    <property type="match status" value="1"/>
</dbReference>
<dbReference type="EMBL" id="JACHXK010000020">
    <property type="protein sequence ID" value="MBB3113602.1"/>
    <property type="molecule type" value="Genomic_DNA"/>
</dbReference>
<dbReference type="SMART" id="SM00387">
    <property type="entry name" value="HATPase_c"/>
    <property type="match status" value="1"/>
</dbReference>
<dbReference type="Pfam" id="PF14501">
    <property type="entry name" value="HATPase_c_5"/>
    <property type="match status" value="1"/>
</dbReference>
<comment type="caution">
    <text evidence="8">The sequence shown here is derived from an EMBL/GenBank/DDBJ whole genome shotgun (WGS) entry which is preliminary data.</text>
</comment>
<accession>A0A7W5B379</accession>
<dbReference type="PROSITE" id="PS50109">
    <property type="entry name" value="HIS_KIN"/>
    <property type="match status" value="1"/>
</dbReference>
<dbReference type="InterPro" id="IPR039506">
    <property type="entry name" value="SPOB_a"/>
</dbReference>
<dbReference type="InterPro" id="IPR032834">
    <property type="entry name" value="NatK-like_C"/>
</dbReference>
<evidence type="ECO:0000259" key="7">
    <source>
        <dbReference type="PROSITE" id="PS50109"/>
    </source>
</evidence>
<keyword evidence="8" id="KW-0966">Cell projection</keyword>
<dbReference type="Gene3D" id="1.10.287.130">
    <property type="match status" value="1"/>
</dbReference>
<evidence type="ECO:0000313" key="8">
    <source>
        <dbReference type="EMBL" id="MBB3113602.1"/>
    </source>
</evidence>
<dbReference type="GO" id="GO:0042802">
    <property type="term" value="F:identical protein binding"/>
    <property type="evidence" value="ECO:0007669"/>
    <property type="project" value="TreeGrafter"/>
</dbReference>
<dbReference type="Proteomes" id="UP000570361">
    <property type="component" value="Unassembled WGS sequence"/>
</dbReference>
<dbReference type="GO" id="GO:0000160">
    <property type="term" value="P:phosphorelay signal transduction system"/>
    <property type="evidence" value="ECO:0007669"/>
    <property type="project" value="UniProtKB-KW"/>
</dbReference>
<dbReference type="InterPro" id="IPR005467">
    <property type="entry name" value="His_kinase_dom"/>
</dbReference>
<keyword evidence="5" id="KW-0902">Two-component regulatory system</keyword>
<keyword evidence="4" id="KW-0067">ATP-binding</keyword>
<feature type="transmembrane region" description="Helical" evidence="6">
    <location>
        <begin position="338"/>
        <end position="360"/>
    </location>
</feature>
<sequence>MRGKIWLIAIILVAVLLGANNTIYYFTTKNTLESQLESELESTAKQIELSIELSRIGAEAYQQQIGRELRAAAIAAQYALDPDIENVTNEQLKELSEKLGIAHITLMKKTPDNIVLYKSSDPHEIGVKTSTWNPWYMAFQQLLSVHNVTIPWGQSLPNFWTGPFELATSDTSQINKWGYYNDGTTNYIIDPFIRYNDRQLEYDQKTGVDGLISKTLENNETLLEIAVINPSTFPLGPQITTTEAGDQLEHRTQQPIIYGAYEYAYSEDMDLIAKVSKSNELQTVNTTINGKHVLKMYLPVSMQGSASIVDENGDPLTRYVLTLTADYQSIQDALDHQFFSIALIMIVVTIISLIVAFLVVTSYRKSQDKLARAAQETYVDEINGLFQAIRAQRHDFMNHVQTIHSLAQLGKIDDLKAYSAELTGEIRQMNDMINIGNPAIAALIRSKMSQAEALKIELTIRLEDMNKLALGVKSLDLTRVLGNLIDNAFDEVMLLPEEERNVTVGGTLVNGYLEFTVSNSCSDLSFVQNNPIFKSGFSTKGEGHSGLGLSIVKSIVESYKGSVQVNTETISKIAFIVRIPH</sequence>
<keyword evidence="8" id="KW-0282">Flagellum</keyword>
<name>A0A7W5B379_9BACL</name>
<dbReference type="RefSeq" id="WP_183603676.1">
    <property type="nucleotide sequence ID" value="NZ_JACHXK010000020.1"/>
</dbReference>
<dbReference type="Pfam" id="PF14689">
    <property type="entry name" value="SPOB_a"/>
    <property type="match status" value="1"/>
</dbReference>
<reference evidence="8 9" key="1">
    <citation type="submission" date="2020-08" db="EMBL/GenBank/DDBJ databases">
        <title>Genomic Encyclopedia of Type Strains, Phase III (KMG-III): the genomes of soil and plant-associated and newly described type strains.</title>
        <authorList>
            <person name="Whitman W."/>
        </authorList>
    </citation>
    <scope>NUCLEOTIDE SEQUENCE [LARGE SCALE GENOMIC DNA]</scope>
    <source>
        <strain evidence="8 9">CECT 5862</strain>
    </source>
</reference>
<dbReference type="InterPro" id="IPR003594">
    <property type="entry name" value="HATPase_dom"/>
</dbReference>
<feature type="domain" description="Histidine kinase" evidence="7">
    <location>
        <begin position="391"/>
        <end position="581"/>
    </location>
</feature>
<dbReference type="GO" id="GO:0016301">
    <property type="term" value="F:kinase activity"/>
    <property type="evidence" value="ECO:0007669"/>
    <property type="project" value="UniProtKB-KW"/>
</dbReference>
<dbReference type="PANTHER" id="PTHR40448:SF1">
    <property type="entry name" value="TWO-COMPONENT SENSOR HISTIDINE KINASE"/>
    <property type="match status" value="1"/>
</dbReference>
<evidence type="ECO:0000256" key="6">
    <source>
        <dbReference type="SAM" id="Phobius"/>
    </source>
</evidence>
<evidence type="ECO:0000256" key="3">
    <source>
        <dbReference type="ARBA" id="ARBA00022777"/>
    </source>
</evidence>
<dbReference type="SUPFAM" id="SSF55874">
    <property type="entry name" value="ATPase domain of HSP90 chaperone/DNA topoisomerase II/histidine kinase"/>
    <property type="match status" value="1"/>
</dbReference>
<dbReference type="InterPro" id="IPR036890">
    <property type="entry name" value="HATPase_C_sf"/>
</dbReference>
<keyword evidence="8" id="KW-0969">Cilium</keyword>
<evidence type="ECO:0000256" key="4">
    <source>
        <dbReference type="ARBA" id="ARBA00022840"/>
    </source>
</evidence>
<gene>
    <name evidence="8" type="ORF">FHS18_005715</name>
</gene>
<keyword evidence="2" id="KW-0547">Nucleotide-binding</keyword>